<dbReference type="InterPro" id="IPR000504">
    <property type="entry name" value="RRM_dom"/>
</dbReference>
<reference evidence="4 5" key="1">
    <citation type="journal article" date="2016" name="Proc. Natl. Acad. Sci. U.S.A.">
        <title>Comparative genomics of biotechnologically important yeasts.</title>
        <authorList>
            <person name="Riley R."/>
            <person name="Haridas S."/>
            <person name="Wolfe K.H."/>
            <person name="Lopes M.R."/>
            <person name="Hittinger C.T."/>
            <person name="Goeker M."/>
            <person name="Salamov A.A."/>
            <person name="Wisecaver J.H."/>
            <person name="Long T.M."/>
            <person name="Calvey C.H."/>
            <person name="Aerts A.L."/>
            <person name="Barry K.W."/>
            <person name="Choi C."/>
            <person name="Clum A."/>
            <person name="Coughlan A.Y."/>
            <person name="Deshpande S."/>
            <person name="Douglass A.P."/>
            <person name="Hanson S.J."/>
            <person name="Klenk H.-P."/>
            <person name="LaButti K.M."/>
            <person name="Lapidus A."/>
            <person name="Lindquist E.A."/>
            <person name="Lipzen A.M."/>
            <person name="Meier-Kolthoff J.P."/>
            <person name="Ohm R.A."/>
            <person name="Otillar R.P."/>
            <person name="Pangilinan J.L."/>
            <person name="Peng Y."/>
            <person name="Rokas A."/>
            <person name="Rosa C.A."/>
            <person name="Scheuner C."/>
            <person name="Sibirny A.A."/>
            <person name="Slot J.C."/>
            <person name="Stielow J.B."/>
            <person name="Sun H."/>
            <person name="Kurtzman C.P."/>
            <person name="Blackwell M."/>
            <person name="Grigoriev I.V."/>
            <person name="Jeffries T.W."/>
        </authorList>
    </citation>
    <scope>NUCLEOTIDE SEQUENCE [LARGE SCALE GENOMIC DNA]</scope>
    <source>
        <strain evidence="4 5">DSM 6958</strain>
    </source>
</reference>
<keyword evidence="1" id="KW-0694">RNA-binding</keyword>
<dbReference type="InterPro" id="IPR035979">
    <property type="entry name" value="RBD_domain_sf"/>
</dbReference>
<feature type="region of interest" description="Disordered" evidence="2">
    <location>
        <begin position="102"/>
        <end position="134"/>
    </location>
</feature>
<dbReference type="InterPro" id="IPR012677">
    <property type="entry name" value="Nucleotide-bd_a/b_plait_sf"/>
</dbReference>
<evidence type="ECO:0000256" key="2">
    <source>
        <dbReference type="SAM" id="MobiDB-lite"/>
    </source>
</evidence>
<name>A0A1E3PSW7_9ASCO</name>
<proteinExistence type="predicted"/>
<evidence type="ECO:0000313" key="5">
    <source>
        <dbReference type="Proteomes" id="UP000095009"/>
    </source>
</evidence>
<evidence type="ECO:0000313" key="4">
    <source>
        <dbReference type="EMBL" id="ODQ68354.1"/>
    </source>
</evidence>
<protein>
    <recommendedName>
        <fullName evidence="3">RRM domain-containing protein</fullName>
    </recommendedName>
</protein>
<dbReference type="Proteomes" id="UP000095009">
    <property type="component" value="Unassembled WGS sequence"/>
</dbReference>
<accession>A0A1E3PSW7</accession>
<dbReference type="STRING" id="857566.A0A1E3PSW7"/>
<dbReference type="Pfam" id="PF00076">
    <property type="entry name" value="RRM_1"/>
    <property type="match status" value="1"/>
</dbReference>
<keyword evidence="5" id="KW-1185">Reference proteome</keyword>
<sequence length="134" mass="14597">MLLSPFGDIISIVALKTPEMRGQAHIAFADVTSATTALQTLQGTLFLGKAMKMAFAKTKSHAIAKLDGTFILGDYGLKTDPPKALNENDSEKDNDTAIAYQMESDEEVTEKEDPIVSGTLKETLGAKRYRQEDN</sequence>
<dbReference type="GO" id="GO:0003723">
    <property type="term" value="F:RNA binding"/>
    <property type="evidence" value="ECO:0007669"/>
    <property type="project" value="UniProtKB-UniRule"/>
</dbReference>
<dbReference type="Gene3D" id="3.30.70.330">
    <property type="match status" value="1"/>
</dbReference>
<evidence type="ECO:0000259" key="3">
    <source>
        <dbReference type="PROSITE" id="PS50102"/>
    </source>
</evidence>
<feature type="domain" description="RRM" evidence="3">
    <location>
        <begin position="1"/>
        <end position="58"/>
    </location>
</feature>
<dbReference type="OrthoDB" id="277802at2759"/>
<gene>
    <name evidence="4" type="ORF">NADFUDRAFT_81341</name>
</gene>
<dbReference type="EMBL" id="KV454406">
    <property type="protein sequence ID" value="ODQ68354.1"/>
    <property type="molecule type" value="Genomic_DNA"/>
</dbReference>
<evidence type="ECO:0000256" key="1">
    <source>
        <dbReference type="PROSITE-ProRule" id="PRU00176"/>
    </source>
</evidence>
<dbReference type="AlphaFoldDB" id="A0A1E3PSW7"/>
<organism evidence="4 5">
    <name type="scientific">Nadsonia fulvescens var. elongata DSM 6958</name>
    <dbReference type="NCBI Taxonomy" id="857566"/>
    <lineage>
        <taxon>Eukaryota</taxon>
        <taxon>Fungi</taxon>
        <taxon>Dikarya</taxon>
        <taxon>Ascomycota</taxon>
        <taxon>Saccharomycotina</taxon>
        <taxon>Dipodascomycetes</taxon>
        <taxon>Dipodascales</taxon>
        <taxon>Dipodascales incertae sedis</taxon>
        <taxon>Nadsonia</taxon>
    </lineage>
</organism>
<dbReference type="PROSITE" id="PS50102">
    <property type="entry name" value="RRM"/>
    <property type="match status" value="1"/>
</dbReference>
<dbReference type="SUPFAM" id="SSF54928">
    <property type="entry name" value="RNA-binding domain, RBD"/>
    <property type="match status" value="1"/>
</dbReference>